<comment type="function">
    <text evidence="11">A protein kinase that phosphorylates Ser and Thr residues. Probably acts to suppress the effects of stress linked to accumulation of reactive oxygen species. Probably involved in the extracytoplasmic stress response.</text>
</comment>
<dbReference type="Proteomes" id="UP000613266">
    <property type="component" value="Unassembled WGS sequence"/>
</dbReference>
<evidence type="ECO:0000256" key="1">
    <source>
        <dbReference type="ARBA" id="ARBA00022490"/>
    </source>
</evidence>
<keyword evidence="9 11" id="KW-0460">Magnesium</keyword>
<dbReference type="Pfam" id="PF01636">
    <property type="entry name" value="APH"/>
    <property type="match status" value="1"/>
</dbReference>
<dbReference type="PANTHER" id="PTHR39573:SF1">
    <property type="entry name" value="STRESS RESPONSE KINASE A"/>
    <property type="match status" value="1"/>
</dbReference>
<gene>
    <name evidence="11" type="primary">srkA</name>
    <name evidence="14" type="ORF">I7X39_19390</name>
</gene>
<dbReference type="EC" id="2.7.11.1" evidence="11"/>
<keyword evidence="6 11" id="KW-0547">Nucleotide-binding</keyword>
<keyword evidence="1 11" id="KW-0963">Cytoplasm</keyword>
<dbReference type="GO" id="GO:0004674">
    <property type="term" value="F:protein serine/threonine kinase activity"/>
    <property type="evidence" value="ECO:0007669"/>
    <property type="project" value="UniProtKB-UniRule"/>
</dbReference>
<dbReference type="SUPFAM" id="SSF56112">
    <property type="entry name" value="Protein kinase-like (PK-like)"/>
    <property type="match status" value="1"/>
</dbReference>
<dbReference type="Gene3D" id="1.10.510.10">
    <property type="entry name" value="Transferase(Phosphotransferase) domain 1"/>
    <property type="match status" value="1"/>
</dbReference>
<keyword evidence="2 11" id="KW-0723">Serine/threonine-protein kinase</keyword>
<dbReference type="InterPro" id="IPR032882">
    <property type="entry name" value="SrkA/RdoA"/>
</dbReference>
<evidence type="ECO:0000256" key="12">
    <source>
        <dbReference type="SAM" id="MobiDB-lite"/>
    </source>
</evidence>
<feature type="domain" description="Aminoglycoside phosphotransferase" evidence="13">
    <location>
        <begin position="31"/>
        <end position="275"/>
    </location>
</feature>
<evidence type="ECO:0000259" key="13">
    <source>
        <dbReference type="Pfam" id="PF01636"/>
    </source>
</evidence>
<protein>
    <recommendedName>
        <fullName evidence="11">Stress response kinase A</fullName>
        <ecNumber evidence="11">2.7.11.1</ecNumber>
    </recommendedName>
    <alternativeName>
        <fullName evidence="11">Serine/threonine-protein kinase SrkA</fullName>
    </alternativeName>
</protein>
<comment type="caution">
    <text evidence="14">The sequence shown here is derived from an EMBL/GenBank/DDBJ whole genome shotgun (WGS) entry which is preliminary data.</text>
</comment>
<comment type="catalytic activity">
    <reaction evidence="11">
        <text>L-threonyl-[protein] + ATP = O-phospho-L-threonyl-[protein] + ADP + H(+)</text>
        <dbReference type="Rhea" id="RHEA:46608"/>
        <dbReference type="Rhea" id="RHEA-COMP:11060"/>
        <dbReference type="Rhea" id="RHEA-COMP:11605"/>
        <dbReference type="ChEBI" id="CHEBI:15378"/>
        <dbReference type="ChEBI" id="CHEBI:30013"/>
        <dbReference type="ChEBI" id="CHEBI:30616"/>
        <dbReference type="ChEBI" id="CHEBI:61977"/>
        <dbReference type="ChEBI" id="CHEBI:456216"/>
        <dbReference type="EC" id="2.7.11.1"/>
    </reaction>
</comment>
<comment type="catalytic activity">
    <reaction evidence="11">
        <text>L-seryl-[protein] + ATP = O-phospho-L-seryl-[protein] + ADP + H(+)</text>
        <dbReference type="Rhea" id="RHEA:17989"/>
        <dbReference type="Rhea" id="RHEA-COMP:9863"/>
        <dbReference type="Rhea" id="RHEA-COMP:11604"/>
        <dbReference type="ChEBI" id="CHEBI:15378"/>
        <dbReference type="ChEBI" id="CHEBI:29999"/>
        <dbReference type="ChEBI" id="CHEBI:30616"/>
        <dbReference type="ChEBI" id="CHEBI:83421"/>
        <dbReference type="ChEBI" id="CHEBI:456216"/>
        <dbReference type="EC" id="2.7.11.1"/>
    </reaction>
</comment>
<feature type="site" description="ATP" evidence="11">
    <location>
        <position position="33"/>
    </location>
</feature>
<keyword evidence="4 11" id="KW-0808">Transferase</keyword>
<name>A0A931NI82_9BURK</name>
<dbReference type="InterPro" id="IPR002575">
    <property type="entry name" value="Aminoglycoside_PTrfase"/>
</dbReference>
<keyword evidence="7 11" id="KW-0418">Kinase</keyword>
<feature type="binding site" evidence="11">
    <location>
        <position position="214"/>
    </location>
    <ligand>
        <name>Mg(2+)</name>
        <dbReference type="ChEBI" id="CHEBI:18420"/>
    </ligand>
</feature>
<dbReference type="NCBIfam" id="NF008738">
    <property type="entry name" value="PRK11768.1"/>
    <property type="match status" value="1"/>
</dbReference>
<dbReference type="HAMAP" id="MF_01497">
    <property type="entry name" value="SrkA_kinase"/>
    <property type="match status" value="1"/>
</dbReference>
<keyword evidence="10 11" id="KW-0346">Stress response</keyword>
<evidence type="ECO:0000313" key="15">
    <source>
        <dbReference type="Proteomes" id="UP000613266"/>
    </source>
</evidence>
<evidence type="ECO:0000256" key="3">
    <source>
        <dbReference type="ARBA" id="ARBA00022553"/>
    </source>
</evidence>
<accession>A0A931NI82</accession>
<dbReference type="Gene3D" id="3.30.200.70">
    <property type="match status" value="1"/>
</dbReference>
<dbReference type="InterPro" id="IPR011009">
    <property type="entry name" value="Kinase-like_dom_sf"/>
</dbReference>
<dbReference type="Gene3D" id="1.20.1270.170">
    <property type="match status" value="1"/>
</dbReference>
<organism evidence="14 15">
    <name type="scientific">Inhella proteolytica</name>
    <dbReference type="NCBI Taxonomy" id="2795029"/>
    <lineage>
        <taxon>Bacteria</taxon>
        <taxon>Pseudomonadati</taxon>
        <taxon>Pseudomonadota</taxon>
        <taxon>Betaproteobacteria</taxon>
        <taxon>Burkholderiales</taxon>
        <taxon>Sphaerotilaceae</taxon>
        <taxon>Inhella</taxon>
    </lineage>
</organism>
<dbReference type="GO" id="GO:0005524">
    <property type="term" value="F:ATP binding"/>
    <property type="evidence" value="ECO:0007669"/>
    <property type="project" value="UniProtKB-UniRule"/>
</dbReference>
<dbReference type="AlphaFoldDB" id="A0A931NI82"/>
<comment type="subcellular location">
    <subcellularLocation>
        <location evidence="11">Cytoplasm</location>
    </subcellularLocation>
</comment>
<keyword evidence="8 11" id="KW-0067">ATP-binding</keyword>
<evidence type="ECO:0000256" key="9">
    <source>
        <dbReference type="ARBA" id="ARBA00022842"/>
    </source>
</evidence>
<comment type="subunit">
    <text evidence="11">Monomer.</text>
</comment>
<dbReference type="GO" id="GO:0000287">
    <property type="term" value="F:magnesium ion binding"/>
    <property type="evidence" value="ECO:0007669"/>
    <property type="project" value="UniProtKB-UniRule"/>
</dbReference>
<dbReference type="EMBL" id="JAEDAK010000017">
    <property type="protein sequence ID" value="MBH9579061.1"/>
    <property type="molecule type" value="Genomic_DNA"/>
</dbReference>
<evidence type="ECO:0000256" key="11">
    <source>
        <dbReference type="HAMAP-Rule" id="MF_01497"/>
    </source>
</evidence>
<feature type="active site" description="Proton acceptor" evidence="11">
    <location>
        <position position="209"/>
    </location>
</feature>
<sequence length="351" mass="39044">MNLDYAELDPSRVLDALDAVGLRGDGRLLQLNSYENRVFLVHLEEGGAVVAKFYRPGRWSNEQLLEEHRFALDLQAAEVPLAAPLPLQAAGAELLGEPPTLACWHNLRFAAAPRLGGRAPELEDPEVLEVLGRFIARIHRVGRAGTFDHRPRWAGRAPGDLARDAVLASGLLPLELEARWSDMVERCLQAVQQAFDSLADLRLQRIHGDCHPGNLLWSPGSGAHFVDLDDAVSGPAVQDLWMLLSGEPEQASRQLGSLLAGYQQVLEFDRRELRLIEPLRTLRMVHHSGWIAKRWDDPAFPIAFPWFGTPNYWLDQVAKLAEQLEAMDDAPPSPPPKDDDDFVDFDGDGFA</sequence>
<feature type="region of interest" description="Disordered" evidence="12">
    <location>
        <begin position="325"/>
        <end position="351"/>
    </location>
</feature>
<evidence type="ECO:0000256" key="10">
    <source>
        <dbReference type="ARBA" id="ARBA00023016"/>
    </source>
</evidence>
<reference evidence="14" key="1">
    <citation type="submission" date="2020-12" db="EMBL/GenBank/DDBJ databases">
        <title>The genome sequence of Inhella sp. 1Y17.</title>
        <authorList>
            <person name="Liu Y."/>
        </authorList>
    </citation>
    <scope>NUCLEOTIDE SEQUENCE</scope>
    <source>
        <strain evidence="14">1Y17</strain>
    </source>
</reference>
<feature type="binding site" evidence="11">
    <location>
        <position position="227"/>
    </location>
    <ligand>
        <name>Mg(2+)</name>
        <dbReference type="ChEBI" id="CHEBI:18420"/>
    </ligand>
</feature>
<comment type="cofactor">
    <cofactor evidence="11">
        <name>Mg(2+)</name>
        <dbReference type="ChEBI" id="CHEBI:18420"/>
    </cofactor>
</comment>
<evidence type="ECO:0000256" key="2">
    <source>
        <dbReference type="ARBA" id="ARBA00022527"/>
    </source>
</evidence>
<keyword evidence="15" id="KW-1185">Reference proteome</keyword>
<feature type="active site" evidence="11">
    <location>
        <position position="227"/>
    </location>
</feature>
<keyword evidence="5 11" id="KW-0479">Metal-binding</keyword>
<dbReference type="RefSeq" id="WP_198112828.1">
    <property type="nucleotide sequence ID" value="NZ_JAEDAK010000017.1"/>
</dbReference>
<dbReference type="GO" id="GO:0005737">
    <property type="term" value="C:cytoplasm"/>
    <property type="evidence" value="ECO:0007669"/>
    <property type="project" value="UniProtKB-SubCell"/>
</dbReference>
<evidence type="ECO:0000256" key="7">
    <source>
        <dbReference type="ARBA" id="ARBA00022777"/>
    </source>
</evidence>
<evidence type="ECO:0000256" key="6">
    <source>
        <dbReference type="ARBA" id="ARBA00022741"/>
    </source>
</evidence>
<dbReference type="PANTHER" id="PTHR39573">
    <property type="entry name" value="STRESS RESPONSE KINASE A"/>
    <property type="match status" value="1"/>
</dbReference>
<comment type="similarity">
    <text evidence="11">Belongs to the SrkA/RdoA protein kinase family.</text>
</comment>
<evidence type="ECO:0000256" key="4">
    <source>
        <dbReference type="ARBA" id="ARBA00022679"/>
    </source>
</evidence>
<keyword evidence="3 11" id="KW-0597">Phosphoprotein</keyword>
<feature type="compositionally biased region" description="Acidic residues" evidence="12">
    <location>
        <begin position="338"/>
        <end position="351"/>
    </location>
</feature>
<evidence type="ECO:0000256" key="5">
    <source>
        <dbReference type="ARBA" id="ARBA00022723"/>
    </source>
</evidence>
<evidence type="ECO:0000313" key="14">
    <source>
        <dbReference type="EMBL" id="MBH9579061.1"/>
    </source>
</evidence>
<evidence type="ECO:0000256" key="8">
    <source>
        <dbReference type="ARBA" id="ARBA00022840"/>
    </source>
</evidence>
<proteinExistence type="inferred from homology"/>